<comment type="caution">
    <text evidence="1">The sequence shown here is derived from an EMBL/GenBank/DDBJ whole genome shotgun (WGS) entry which is preliminary data.</text>
</comment>
<reference evidence="1 2" key="1">
    <citation type="submission" date="2021-08" db="EMBL/GenBank/DDBJ databases">
        <title>Draft Genome Sequence of Phanerochaete sordida strain YK-624.</title>
        <authorList>
            <person name="Mori T."/>
            <person name="Dohra H."/>
            <person name="Suzuki T."/>
            <person name="Kawagishi H."/>
            <person name="Hirai H."/>
        </authorList>
    </citation>
    <scope>NUCLEOTIDE SEQUENCE [LARGE SCALE GENOMIC DNA]</scope>
    <source>
        <strain evidence="1 2">YK-624</strain>
    </source>
</reference>
<proteinExistence type="predicted"/>
<protein>
    <recommendedName>
        <fullName evidence="3">F-box domain-containing protein</fullName>
    </recommendedName>
</protein>
<accession>A0A9P3LHT6</accession>
<gene>
    <name evidence="1" type="ORF">PsYK624_115220</name>
</gene>
<evidence type="ECO:0000313" key="2">
    <source>
        <dbReference type="Proteomes" id="UP000703269"/>
    </source>
</evidence>
<evidence type="ECO:0000313" key="1">
    <source>
        <dbReference type="EMBL" id="GJE95338.1"/>
    </source>
</evidence>
<organism evidence="1 2">
    <name type="scientific">Phanerochaete sordida</name>
    <dbReference type="NCBI Taxonomy" id="48140"/>
    <lineage>
        <taxon>Eukaryota</taxon>
        <taxon>Fungi</taxon>
        <taxon>Dikarya</taxon>
        <taxon>Basidiomycota</taxon>
        <taxon>Agaricomycotina</taxon>
        <taxon>Agaricomycetes</taxon>
        <taxon>Polyporales</taxon>
        <taxon>Phanerochaetaceae</taxon>
        <taxon>Phanerochaete</taxon>
    </lineage>
</organism>
<dbReference type="EMBL" id="BPQB01000048">
    <property type="protein sequence ID" value="GJE95338.1"/>
    <property type="molecule type" value="Genomic_DNA"/>
</dbReference>
<dbReference type="AlphaFoldDB" id="A0A9P3LHT6"/>
<sequence>MKPLAVPQEMVDYIIDTLSLNPTPREDRHGLASCSLVCRAWSYRASRHLLKHVDVLALRLKRFMTMASTSARYRAYTEDISILGSIEMSDHWNRLFAAVPRLSSLEIWSNSAEFSYTILDPTIARLRSLEKLSVHCAEWRTLQFFLYTFLHVETLSLRSIAGPCDWVNHRNEHVLRAAPMTVGKLIVEMFSGDNAPFPSLYFLVRTTSLSVTNFDVKNIPAISDFLHHAREDIVHVELAPTHEARVARNGAAQGFTVDLSGLAGCDKIITIALIVVDVAWAVDLVRAVLSHMPATIKHLRITLARGQWHDILQLLGTCLGARRDKYLKLDQLELTGLGAEAVSEYEARQLLADMQSEVESHLPPRYRAVVTVRR</sequence>
<keyword evidence="2" id="KW-1185">Reference proteome</keyword>
<dbReference type="Proteomes" id="UP000703269">
    <property type="component" value="Unassembled WGS sequence"/>
</dbReference>
<dbReference type="OrthoDB" id="2788229at2759"/>
<evidence type="ECO:0008006" key="3">
    <source>
        <dbReference type="Google" id="ProtNLM"/>
    </source>
</evidence>
<name>A0A9P3LHT6_9APHY</name>